<evidence type="ECO:0000313" key="5">
    <source>
        <dbReference type="EMBL" id="QIR13299.1"/>
    </source>
</evidence>
<accession>A0A6G9QHE7</accession>
<proteinExistence type="predicted"/>
<comment type="subunit">
    <text evidence="1">Monomer.</text>
</comment>
<evidence type="ECO:0000256" key="2">
    <source>
        <dbReference type="ARBA" id="ARBA00022448"/>
    </source>
</evidence>
<organism evidence="5 6">
    <name type="scientific">Shewanella aestuarii</name>
    <dbReference type="NCBI Taxonomy" id="1028752"/>
    <lineage>
        <taxon>Bacteria</taxon>
        <taxon>Pseudomonadati</taxon>
        <taxon>Pseudomonadota</taxon>
        <taxon>Gammaproteobacteria</taxon>
        <taxon>Alteromonadales</taxon>
        <taxon>Shewanellaceae</taxon>
        <taxon>Shewanella</taxon>
    </lineage>
</organism>
<evidence type="ECO:0000256" key="4">
    <source>
        <dbReference type="ARBA" id="ARBA00022927"/>
    </source>
</evidence>
<gene>
    <name evidence="5" type="ORF">HBH39_01350</name>
</gene>
<dbReference type="InterPro" id="IPR029046">
    <property type="entry name" value="LolA/LolB/LppX"/>
</dbReference>
<dbReference type="Gene3D" id="2.50.20.10">
    <property type="entry name" value="Lipoprotein localisation LolA/LolB/LppX"/>
    <property type="match status" value="1"/>
</dbReference>
<dbReference type="EMBL" id="CP050313">
    <property type="protein sequence ID" value="QIR13299.1"/>
    <property type="molecule type" value="Genomic_DNA"/>
</dbReference>
<evidence type="ECO:0000256" key="1">
    <source>
        <dbReference type="ARBA" id="ARBA00011245"/>
    </source>
</evidence>
<keyword evidence="4" id="KW-0653">Protein transport</keyword>
<keyword evidence="5" id="KW-0449">Lipoprotein</keyword>
<dbReference type="InterPro" id="IPR004564">
    <property type="entry name" value="OM_lipoprot_carrier_LolA-like"/>
</dbReference>
<name>A0A6G9QHE7_9GAMM</name>
<sequence>MTSFLNRRLQSKFVRALTTFNLVIALIIIGQAQAKTAPMLEPEFVSSLFQQLATEKDLQYLNQYAQLNQQYTQGKFIQTRYLAVLKKPLKSMGEFSFHPSIGMLWQQKTPFETTMVMQQNKISQFDSKGELQQQTQSEQSDNPLASQIPALLQAMLSGDLLTLQQDFNLYYDNQETEIENPSWSLGLVAKDDYLRQALGYLVIQGNIQINRILMLRELPSNRGSSSNKGQNDITDIQFSELNSLAFSTQQQAWFDAATQGMTP</sequence>
<evidence type="ECO:0000313" key="6">
    <source>
        <dbReference type="Proteomes" id="UP000502608"/>
    </source>
</evidence>
<dbReference type="CDD" id="cd16325">
    <property type="entry name" value="LolA"/>
    <property type="match status" value="1"/>
</dbReference>
<keyword evidence="6" id="KW-1185">Reference proteome</keyword>
<evidence type="ECO:0000256" key="3">
    <source>
        <dbReference type="ARBA" id="ARBA00022729"/>
    </source>
</evidence>
<dbReference type="Proteomes" id="UP000502608">
    <property type="component" value="Chromosome"/>
</dbReference>
<reference evidence="5 6" key="1">
    <citation type="submission" date="2020-03" db="EMBL/GenBank/DDBJ databases">
        <title>Complete genome sequence of Shewanella sp.</title>
        <authorList>
            <person name="Kim Y.-S."/>
            <person name="Kim S.-J."/>
            <person name="Jung H.-K."/>
            <person name="Kim K.-H."/>
        </authorList>
    </citation>
    <scope>NUCLEOTIDE SEQUENCE [LARGE SCALE GENOMIC DNA]</scope>
    <source>
        <strain evidence="5 6">PN3F2</strain>
    </source>
</reference>
<keyword evidence="3" id="KW-0732">Signal</keyword>
<dbReference type="KEGG" id="saes:HBH39_01350"/>
<protein>
    <submittedName>
        <fullName evidence="5">Outer membrane lipoprotein carrier protein LolA</fullName>
    </submittedName>
</protein>
<keyword evidence="2" id="KW-0813">Transport</keyword>
<dbReference type="RefSeq" id="WP_167674893.1">
    <property type="nucleotide sequence ID" value="NZ_CP050313.1"/>
</dbReference>
<dbReference type="AlphaFoldDB" id="A0A6G9QHE7"/>
<dbReference type="SUPFAM" id="SSF89392">
    <property type="entry name" value="Prokaryotic lipoproteins and lipoprotein localization factors"/>
    <property type="match status" value="1"/>
</dbReference>
<dbReference type="GO" id="GO:0015031">
    <property type="term" value="P:protein transport"/>
    <property type="evidence" value="ECO:0007669"/>
    <property type="project" value="UniProtKB-KW"/>
</dbReference>